<reference evidence="2 3" key="1">
    <citation type="journal article" date="2020" name="Genomics">
        <title>Complete, high-quality genomes from long-read metagenomic sequencing of two wolf lichen thalli reveals enigmatic genome architecture.</title>
        <authorList>
            <person name="McKenzie S.K."/>
            <person name="Walston R.F."/>
            <person name="Allen J.L."/>
        </authorList>
    </citation>
    <scope>NUCLEOTIDE SEQUENCE [LARGE SCALE GENOMIC DNA]</scope>
    <source>
        <strain evidence="2">WasteWater2</strain>
    </source>
</reference>
<sequence>MASNSRAGSIDLRNRNVPLRSTGDVSNPAGDSRQNTPATQPSDHNANPDIGGNSDNTVGGNNDRRSVAPDNPPPAGEDPRLAGLTQVQRYRLLELDAEKQLVVEKLKLTEMQNVRGHRREHSDDHYRDSSRKKASVIKVPDTQHLNNYSSTVMFLQDCDDFIASAPRIDFRTDEEKTRWSSALLVDAKNQTWRNTRDAILRDTGEPTWEEYKGWCLNQVRNPAVKSHDVGRQLAKAVMRDAQSVASFNDYLTMLWSQRDRYVTDLERMEALRDRVVEKIPLEAMKEAIQPTTYAALLQQYQGREQRLRKTKELPTLDKTRFSDKTAIRGAVVNSMRSLRCSMRTANKIKRRVRPLRRRKDKSLRGPNPKVTTLVPSLRRPLLRYDATIASSWDITRILPNIQTTLRATKRAIIDQAREKAKPDAYRCSIRHATNQAATSLSIVERRNYYAEWEA</sequence>
<keyword evidence="3" id="KW-1185">Reference proteome</keyword>
<evidence type="ECO:0000256" key="1">
    <source>
        <dbReference type="SAM" id="MobiDB-lite"/>
    </source>
</evidence>
<comment type="caution">
    <text evidence="2">The sequence shown here is derived from an EMBL/GenBank/DDBJ whole genome shotgun (WGS) entry which is preliminary data.</text>
</comment>
<dbReference type="GeneID" id="59295017"/>
<feature type="compositionally biased region" description="Basic and acidic residues" evidence="1">
    <location>
        <begin position="120"/>
        <end position="131"/>
    </location>
</feature>
<feature type="compositionally biased region" description="Polar residues" evidence="1">
    <location>
        <begin position="32"/>
        <end position="45"/>
    </location>
</feature>
<protein>
    <submittedName>
        <fullName evidence="2">Uncharacterized protein</fullName>
    </submittedName>
</protein>
<evidence type="ECO:0000313" key="3">
    <source>
        <dbReference type="Proteomes" id="UP000578531"/>
    </source>
</evidence>
<dbReference type="AlphaFoldDB" id="A0A8H6FC74"/>
<accession>A0A8H6FC74</accession>
<organism evidence="2 3">
    <name type="scientific">Letharia columbiana</name>
    <dbReference type="NCBI Taxonomy" id="112416"/>
    <lineage>
        <taxon>Eukaryota</taxon>
        <taxon>Fungi</taxon>
        <taxon>Dikarya</taxon>
        <taxon>Ascomycota</taxon>
        <taxon>Pezizomycotina</taxon>
        <taxon>Lecanoromycetes</taxon>
        <taxon>OSLEUM clade</taxon>
        <taxon>Lecanoromycetidae</taxon>
        <taxon>Lecanorales</taxon>
        <taxon>Lecanorineae</taxon>
        <taxon>Parmeliaceae</taxon>
        <taxon>Letharia</taxon>
    </lineage>
</organism>
<gene>
    <name evidence="2" type="ORF">HO173_013393</name>
</gene>
<feature type="region of interest" description="Disordered" evidence="1">
    <location>
        <begin position="1"/>
        <end position="82"/>
    </location>
</feature>
<name>A0A8H6FC74_9LECA</name>
<dbReference type="Proteomes" id="UP000578531">
    <property type="component" value="Unassembled WGS sequence"/>
</dbReference>
<dbReference type="RefSeq" id="XP_037157898.1">
    <property type="nucleotide sequence ID" value="XM_037315213.1"/>
</dbReference>
<evidence type="ECO:0000313" key="2">
    <source>
        <dbReference type="EMBL" id="KAF6222513.1"/>
    </source>
</evidence>
<feature type="region of interest" description="Disordered" evidence="1">
    <location>
        <begin position="114"/>
        <end position="134"/>
    </location>
</feature>
<proteinExistence type="predicted"/>
<dbReference type="EMBL" id="JACCJC010000150">
    <property type="protein sequence ID" value="KAF6222513.1"/>
    <property type="molecule type" value="Genomic_DNA"/>
</dbReference>